<proteinExistence type="predicted"/>
<dbReference type="Pfam" id="PF03221">
    <property type="entry name" value="HTH_Tnp_Tc5"/>
    <property type="match status" value="1"/>
</dbReference>
<accession>A0A914WZJ4</accession>
<dbReference type="PANTHER" id="PTHR19303">
    <property type="entry name" value="TRANSPOSON"/>
    <property type="match status" value="1"/>
</dbReference>
<evidence type="ECO:0000313" key="5">
    <source>
        <dbReference type="Proteomes" id="UP000887566"/>
    </source>
</evidence>
<dbReference type="Gene3D" id="1.10.10.60">
    <property type="entry name" value="Homeodomain-like"/>
    <property type="match status" value="1"/>
</dbReference>
<reference evidence="6" key="1">
    <citation type="submission" date="2022-11" db="UniProtKB">
        <authorList>
            <consortium name="WormBaseParasite"/>
        </authorList>
    </citation>
    <scope>IDENTIFICATION</scope>
</reference>
<dbReference type="Proteomes" id="UP000887566">
    <property type="component" value="Unplaced"/>
</dbReference>
<feature type="region of interest" description="Disordered" evidence="2">
    <location>
        <begin position="387"/>
        <end position="425"/>
    </location>
</feature>
<protein>
    <submittedName>
        <fullName evidence="6">DDE-1 domain-containing protein</fullName>
    </submittedName>
</protein>
<keyword evidence="1" id="KW-0238">DNA-binding</keyword>
<evidence type="ECO:0000259" key="4">
    <source>
        <dbReference type="Pfam" id="PF03221"/>
    </source>
</evidence>
<dbReference type="WBParaSite" id="PSAMB.scaffold5716size11030.g27220.t1">
    <property type="protein sequence ID" value="PSAMB.scaffold5716size11030.g27220.t1"/>
    <property type="gene ID" value="PSAMB.scaffold5716size11030.g27220"/>
</dbReference>
<dbReference type="AlphaFoldDB" id="A0A914WZJ4"/>
<evidence type="ECO:0000313" key="6">
    <source>
        <dbReference type="WBParaSite" id="PSAMB.scaffold5716size11030.g27220.t1"/>
    </source>
</evidence>
<evidence type="ECO:0000256" key="1">
    <source>
        <dbReference type="ARBA" id="ARBA00023125"/>
    </source>
</evidence>
<dbReference type="InterPro" id="IPR004875">
    <property type="entry name" value="DDE_SF_endonuclease_dom"/>
</dbReference>
<feature type="domain" description="HTH CENPB-type" evidence="4">
    <location>
        <begin position="38"/>
        <end position="101"/>
    </location>
</feature>
<evidence type="ECO:0000259" key="3">
    <source>
        <dbReference type="Pfam" id="PF03184"/>
    </source>
</evidence>
<keyword evidence="5" id="KW-1185">Reference proteome</keyword>
<dbReference type="GO" id="GO:0005634">
    <property type="term" value="C:nucleus"/>
    <property type="evidence" value="ECO:0007669"/>
    <property type="project" value="TreeGrafter"/>
</dbReference>
<feature type="domain" description="DDE-1" evidence="3">
    <location>
        <begin position="174"/>
        <end position="349"/>
    </location>
</feature>
<name>A0A914WZJ4_9BILA</name>
<dbReference type="GO" id="GO:0003677">
    <property type="term" value="F:DNA binding"/>
    <property type="evidence" value="ECO:0007669"/>
    <property type="project" value="UniProtKB-KW"/>
</dbReference>
<sequence length="425" mass="47895">MLHAADEPTTDATNRSGSLKLMRSYTIDLPGAGRKPLYPEIDKALLDYFRAERSRGHSVTYTVLRAFVNSPSLGVDKHPDFKVSDKYLFCWTKRNNISSRRITHHGQIDLRTKADVKAVLTEYFKELRQRTAGIPANRVIQMDETPCYFDMTRDSTLSFRGSKNVDGADTGYRKQRYTVCLAISLDGRLLKTMVIFRGLKKIPSVTVPNSKIVIAVSKSGSMDSSLAKFWMDNVFAQRGPYFATTPSVLLWDCHRSHKRDDVVKHLKNKYKSKMVLIPAKMTYMAQPLDVSINAPFKSALKNEWAAWLRDTPPLYTPSGYRKRPSYQEIIDMVSLATDAIQMTAISRAFETCGIAPNGQEVPTALLNERLRDALSCEESVIGLREELSELNDDDDEGAGADSGDEVLEERTADDEPSDDYSDEYN</sequence>
<dbReference type="InterPro" id="IPR006600">
    <property type="entry name" value="HTH_CenpB_DNA-bd_dom"/>
</dbReference>
<evidence type="ECO:0000256" key="2">
    <source>
        <dbReference type="SAM" id="MobiDB-lite"/>
    </source>
</evidence>
<dbReference type="Pfam" id="PF03184">
    <property type="entry name" value="DDE_1"/>
    <property type="match status" value="1"/>
</dbReference>
<feature type="compositionally biased region" description="Acidic residues" evidence="2">
    <location>
        <begin position="388"/>
        <end position="425"/>
    </location>
</feature>
<organism evidence="5 6">
    <name type="scientific">Plectus sambesii</name>
    <dbReference type="NCBI Taxonomy" id="2011161"/>
    <lineage>
        <taxon>Eukaryota</taxon>
        <taxon>Metazoa</taxon>
        <taxon>Ecdysozoa</taxon>
        <taxon>Nematoda</taxon>
        <taxon>Chromadorea</taxon>
        <taxon>Plectida</taxon>
        <taxon>Plectina</taxon>
        <taxon>Plectoidea</taxon>
        <taxon>Plectidae</taxon>
        <taxon>Plectus</taxon>
    </lineage>
</organism>
<dbReference type="InterPro" id="IPR050863">
    <property type="entry name" value="CenT-Element_Derived"/>
</dbReference>
<dbReference type="PANTHER" id="PTHR19303:SF71">
    <property type="entry name" value="ZINC FINGER PHD-TYPE DOMAIN-CONTAINING PROTEIN"/>
    <property type="match status" value="1"/>
</dbReference>